<organism evidence="1 2">
    <name type="scientific">Polynucleobacter cosmopolitanus</name>
    <dbReference type="NCBI Taxonomy" id="351345"/>
    <lineage>
        <taxon>Bacteria</taxon>
        <taxon>Pseudomonadati</taxon>
        <taxon>Pseudomonadota</taxon>
        <taxon>Betaproteobacteria</taxon>
        <taxon>Burkholderiales</taxon>
        <taxon>Burkholderiaceae</taxon>
        <taxon>Polynucleobacter</taxon>
    </lineage>
</organism>
<protein>
    <recommendedName>
        <fullName evidence="3">GlcG protein</fullName>
    </recommendedName>
</protein>
<accession>A0A229FWG1</accession>
<comment type="caution">
    <text evidence="1">The sequence shown here is derived from an EMBL/GenBank/DDBJ whole genome shotgun (WGS) entry which is preliminary data.</text>
</comment>
<dbReference type="Proteomes" id="UP000215188">
    <property type="component" value="Unassembled WGS sequence"/>
</dbReference>
<dbReference type="EMBL" id="NJGG01000001">
    <property type="protein sequence ID" value="OXL16284.1"/>
    <property type="molecule type" value="Genomic_DNA"/>
</dbReference>
<dbReference type="Gene3D" id="3.30.450.150">
    <property type="entry name" value="Haem-degrading domain"/>
    <property type="match status" value="1"/>
</dbReference>
<dbReference type="InterPro" id="IPR005624">
    <property type="entry name" value="PduO/GlcC-like"/>
</dbReference>
<reference evidence="1 2" key="1">
    <citation type="submission" date="2017-06" db="EMBL/GenBank/DDBJ databases">
        <title>Reclassification of a Polynucleobacter cosmopolitanus strain isolated from tropical Lake Victoria as Polynucleobacter victoriensis comb. nov.</title>
        <authorList>
            <person name="Hahn M.W."/>
        </authorList>
    </citation>
    <scope>NUCLEOTIDE SEQUENCE [LARGE SCALE GENOMIC DNA]</scope>
    <source>
        <strain evidence="1 2">MWH-MoIso2</strain>
    </source>
</reference>
<name>A0A229FWG1_9BURK</name>
<proteinExistence type="predicted"/>
<dbReference type="PANTHER" id="PTHR34309:SF1">
    <property type="entry name" value="PROTEIN GLCG"/>
    <property type="match status" value="1"/>
</dbReference>
<dbReference type="SUPFAM" id="SSF143744">
    <property type="entry name" value="GlcG-like"/>
    <property type="match status" value="1"/>
</dbReference>
<dbReference type="PANTHER" id="PTHR34309">
    <property type="entry name" value="SLR1406 PROTEIN"/>
    <property type="match status" value="1"/>
</dbReference>
<evidence type="ECO:0000313" key="2">
    <source>
        <dbReference type="Proteomes" id="UP000215188"/>
    </source>
</evidence>
<dbReference type="InterPro" id="IPR038084">
    <property type="entry name" value="PduO/GlcC-like_sf"/>
</dbReference>
<evidence type="ECO:0008006" key="3">
    <source>
        <dbReference type="Google" id="ProtNLM"/>
    </source>
</evidence>
<sequence>MPGQKAYLNQLDVQKILAAANAHAEKNNWAVSIAVVDDGGHLLGFTRRDNCPPVSTYIAQEKGRASALGRRESKIYEDVINGGRYSFLNATAVLQGTLEGGVNIVVDGQTIGAIGVSGVKSNEDAEIAKAGIAAL</sequence>
<dbReference type="RefSeq" id="WP_089515310.1">
    <property type="nucleotide sequence ID" value="NZ_NJGG01000001.1"/>
</dbReference>
<dbReference type="AlphaFoldDB" id="A0A229FWG1"/>
<dbReference type="Pfam" id="PF03928">
    <property type="entry name" value="HbpS-like"/>
    <property type="match status" value="1"/>
</dbReference>
<gene>
    <name evidence="1" type="ORF">AOC33_04230</name>
</gene>
<dbReference type="InterPro" id="IPR052517">
    <property type="entry name" value="GlcG_carb_metab_protein"/>
</dbReference>
<evidence type="ECO:0000313" key="1">
    <source>
        <dbReference type="EMBL" id="OXL16284.1"/>
    </source>
</evidence>
<dbReference type="OrthoDB" id="9800768at2"/>
<keyword evidence="2" id="KW-1185">Reference proteome</keyword>